<gene>
    <name evidence="2" type="ORF">SAMN04489720_1503</name>
</gene>
<feature type="transmembrane region" description="Helical" evidence="1">
    <location>
        <begin position="7"/>
        <end position="28"/>
    </location>
</feature>
<dbReference type="OrthoDB" id="3810615at2"/>
<sequence>MIRWTMAAWLLVGGVGMLVYAFMMTNVLPIAPGADVGWDVLFFIWLGWFVLYLAISVAAIVDAVRTARRRDVARLATGMVAVKLSSILFFVLNFLSAATFSAILLFFGPAALVSAAVLSTVTYVIMVPTSAYGVAALIRMRRDRVIGAGFFWTLLPLHFVFVVDIVASLVVAHRIRRLRRTPMPAPDPREWAAFAQLQQRQP</sequence>
<evidence type="ECO:0000313" key="2">
    <source>
        <dbReference type="EMBL" id="SDH52223.1"/>
    </source>
</evidence>
<keyword evidence="3" id="KW-1185">Reference proteome</keyword>
<protein>
    <submittedName>
        <fullName evidence="2">Uncharacterized protein</fullName>
    </submittedName>
</protein>
<name>A0A1G8D3U8_9MICO</name>
<keyword evidence="1" id="KW-0812">Transmembrane</keyword>
<feature type="transmembrane region" description="Helical" evidence="1">
    <location>
        <begin position="84"/>
        <end position="107"/>
    </location>
</feature>
<evidence type="ECO:0000313" key="3">
    <source>
        <dbReference type="Proteomes" id="UP000198822"/>
    </source>
</evidence>
<keyword evidence="1" id="KW-1133">Transmembrane helix</keyword>
<dbReference type="Proteomes" id="UP000198822">
    <property type="component" value="Chromosome I"/>
</dbReference>
<dbReference type="RefSeq" id="WP_157674716.1">
    <property type="nucleotide sequence ID" value="NZ_LT629695.1"/>
</dbReference>
<feature type="transmembrane region" description="Helical" evidence="1">
    <location>
        <begin position="40"/>
        <end position="64"/>
    </location>
</feature>
<accession>A0A1G8D3U8</accession>
<dbReference type="AlphaFoldDB" id="A0A1G8D3U8"/>
<proteinExistence type="predicted"/>
<dbReference type="STRING" id="399736.SAMN04489720_1503"/>
<dbReference type="InterPro" id="IPR046594">
    <property type="entry name" value="DUF6652"/>
</dbReference>
<keyword evidence="1" id="KW-0472">Membrane</keyword>
<organism evidence="2 3">
    <name type="scientific">Agrococcus jejuensis</name>
    <dbReference type="NCBI Taxonomy" id="399736"/>
    <lineage>
        <taxon>Bacteria</taxon>
        <taxon>Bacillati</taxon>
        <taxon>Actinomycetota</taxon>
        <taxon>Actinomycetes</taxon>
        <taxon>Micrococcales</taxon>
        <taxon>Microbacteriaceae</taxon>
        <taxon>Agrococcus</taxon>
    </lineage>
</organism>
<feature type="transmembrane region" description="Helical" evidence="1">
    <location>
        <begin position="113"/>
        <end position="138"/>
    </location>
</feature>
<reference evidence="3" key="1">
    <citation type="submission" date="2016-10" db="EMBL/GenBank/DDBJ databases">
        <authorList>
            <person name="Varghese N."/>
            <person name="Submissions S."/>
        </authorList>
    </citation>
    <scope>NUCLEOTIDE SEQUENCE [LARGE SCALE GENOMIC DNA]</scope>
    <source>
        <strain evidence="3">DSM 22002</strain>
    </source>
</reference>
<feature type="transmembrane region" description="Helical" evidence="1">
    <location>
        <begin position="150"/>
        <end position="172"/>
    </location>
</feature>
<dbReference type="EMBL" id="LT629695">
    <property type="protein sequence ID" value="SDH52223.1"/>
    <property type="molecule type" value="Genomic_DNA"/>
</dbReference>
<dbReference type="Pfam" id="PF20357">
    <property type="entry name" value="DUF6652"/>
    <property type="match status" value="1"/>
</dbReference>
<evidence type="ECO:0000256" key="1">
    <source>
        <dbReference type="SAM" id="Phobius"/>
    </source>
</evidence>